<dbReference type="EMBL" id="JANUGP010000054">
    <property type="protein sequence ID" value="MCS0606414.1"/>
    <property type="molecule type" value="Genomic_DNA"/>
</dbReference>
<dbReference type="InterPro" id="IPR011251">
    <property type="entry name" value="Luciferase-like_dom"/>
</dbReference>
<protein>
    <submittedName>
        <fullName evidence="3">LLM class F420-dependent oxidoreductase</fullName>
    </submittedName>
</protein>
<keyword evidence="4" id="KW-1185">Reference proteome</keyword>
<accession>A0ABT2BD01</accession>
<evidence type="ECO:0000259" key="2">
    <source>
        <dbReference type="Pfam" id="PF00296"/>
    </source>
</evidence>
<dbReference type="InterPro" id="IPR050564">
    <property type="entry name" value="F420-G6PD/mer"/>
</dbReference>
<dbReference type="Proteomes" id="UP001205612">
    <property type="component" value="Unassembled WGS sequence"/>
</dbReference>
<dbReference type="SUPFAM" id="SSF51679">
    <property type="entry name" value="Bacterial luciferase-like"/>
    <property type="match status" value="1"/>
</dbReference>
<name>A0ABT2BD01_9ACTN</name>
<dbReference type="Pfam" id="PF00296">
    <property type="entry name" value="Bac_luciferase"/>
    <property type="match status" value="1"/>
</dbReference>
<dbReference type="InterPro" id="IPR036661">
    <property type="entry name" value="Luciferase-like_sf"/>
</dbReference>
<evidence type="ECO:0000313" key="3">
    <source>
        <dbReference type="EMBL" id="MCS0606414.1"/>
    </source>
</evidence>
<sequence>MVQIGYTMMTEQAGPRDLVDHLVRAEDAGFDFSVTSDHYFPWLRSQGHAPYAWSVLGAAAQATSRIPLMTYVTCPLVRYHPAVVAQKAATMQLLSEGRFRLGLGAGENLNEHVVGGGWPPVDVRHEMLEEAVRIIRALFEGGHVTHHGQHYDVESAKLWDLPDQAPPIGLAVSGEQSCKLAGELADLVIATEPKAGLLDAFDRHGGAGKPRVGQLPVCYDTDRDAAIKRAHSQFRWFGLGWKVNAELPHPDSFESATQFVTEDDVSSSIPCGDDPEAFVEAVRPYAEAGFEEIALVQIGGDTQPEFLDWSAKTLLPSLREAFG</sequence>
<reference evidence="3 4" key="1">
    <citation type="submission" date="2022-08" db="EMBL/GenBank/DDBJ databases">
        <authorList>
            <person name="Somphong A."/>
            <person name="Phongsopitanun W."/>
        </authorList>
    </citation>
    <scope>NUCLEOTIDE SEQUENCE [LARGE SCALE GENOMIC DNA]</scope>
    <source>
        <strain evidence="3 4">LP11</strain>
    </source>
</reference>
<gene>
    <name evidence="3" type="ORF">NX794_35175</name>
</gene>
<dbReference type="PANTHER" id="PTHR43244:SF1">
    <property type="entry name" value="5,10-METHYLENETETRAHYDROMETHANOPTERIN REDUCTASE"/>
    <property type="match status" value="1"/>
</dbReference>
<evidence type="ECO:0000313" key="4">
    <source>
        <dbReference type="Proteomes" id="UP001205612"/>
    </source>
</evidence>
<proteinExistence type="predicted"/>
<comment type="caution">
    <text evidence="3">The sequence shown here is derived from an EMBL/GenBank/DDBJ whole genome shotgun (WGS) entry which is preliminary data.</text>
</comment>
<dbReference type="InterPro" id="IPR019945">
    <property type="entry name" value="F420_G6P_DH-rel"/>
</dbReference>
<dbReference type="Gene3D" id="3.20.20.30">
    <property type="entry name" value="Luciferase-like domain"/>
    <property type="match status" value="1"/>
</dbReference>
<dbReference type="NCBIfam" id="TIGR03557">
    <property type="entry name" value="F420_G6P_family"/>
    <property type="match status" value="1"/>
</dbReference>
<evidence type="ECO:0000256" key="1">
    <source>
        <dbReference type="ARBA" id="ARBA00023002"/>
    </source>
</evidence>
<feature type="domain" description="Luciferase-like" evidence="2">
    <location>
        <begin position="8"/>
        <end position="291"/>
    </location>
</feature>
<dbReference type="CDD" id="cd01097">
    <property type="entry name" value="Tetrahydromethanopterin_reductase"/>
    <property type="match status" value="1"/>
</dbReference>
<dbReference type="RefSeq" id="WP_258783777.1">
    <property type="nucleotide sequence ID" value="NZ_JANUGP010000054.1"/>
</dbReference>
<keyword evidence="1" id="KW-0560">Oxidoreductase</keyword>
<organism evidence="3 4">
    <name type="scientific">Streptomyces pyxinicus</name>
    <dbReference type="NCBI Taxonomy" id="2970331"/>
    <lineage>
        <taxon>Bacteria</taxon>
        <taxon>Bacillati</taxon>
        <taxon>Actinomycetota</taxon>
        <taxon>Actinomycetes</taxon>
        <taxon>Kitasatosporales</taxon>
        <taxon>Streptomycetaceae</taxon>
        <taxon>Streptomyces</taxon>
    </lineage>
</organism>
<dbReference type="PANTHER" id="PTHR43244">
    <property type="match status" value="1"/>
</dbReference>